<dbReference type="PANTHER" id="PTHR14187:SF5">
    <property type="entry name" value="HEAT SHOCK 70 KDA PROTEIN 12A"/>
    <property type="match status" value="1"/>
</dbReference>
<proteinExistence type="inferred from homology"/>
<dbReference type="SUPFAM" id="SSF53067">
    <property type="entry name" value="Actin-like ATPase domain"/>
    <property type="match status" value="4"/>
</dbReference>
<accession>A0ABY7F596</accession>
<dbReference type="InterPro" id="IPR043129">
    <property type="entry name" value="ATPase_NBD"/>
</dbReference>
<evidence type="ECO:0000256" key="1">
    <source>
        <dbReference type="ARBA" id="ARBA00007381"/>
    </source>
</evidence>
<dbReference type="Gene3D" id="3.30.420.40">
    <property type="match status" value="3"/>
</dbReference>
<name>A0ABY7F596_MYAAR</name>
<sequence length="746" mass="86332">MDMLNALEKYTELEPKELQSHYFFHHFKMKLYESEKLTRETTLQDQTGKEIKAMDVYSIVLQYFKQRVMAHVGQVKSDQTIQGFSSKEILWMLSIPAIWTDSARQFMREAAKNAELENVRLVLEPEAGALFAIDKPLKLREDKSTVRFPVGHKYILADLGGGTIDICVHEILKSRTLCELYRATGDYAGGSRVNHEFEQFFIKLFGAPAITEFRTKLTHTYQDFIFSIERKKYAFSHSTDKALEKYTELEPEEHQSYYFFYHFKMKLYNSEKLTRETTLQDQTGKEIKAMDVYKIVLQYFKQRVMAHVGQVKSNETIYGFSSKQILWMLSIPAIWTDSARQFMREAAKNAELENVRLVLEPEAGALFAIDKPLKLREDKSTEKFPVGHKYILADLGGGTIDICVHEILGSRTLCELYRATGDYAGSSRVNHEFEQFFVRLFGAPALDELRTKLAHSYHEFISSIERKKCAFSHCSDKVVLPLDYDFVTLVENDNGEIIEDMIKSSRYKDLVQYRKTGRRLTLNNSVVKGFFDSSVDVIIDNLKEILFACAQDNITSLLLVGGYSESPYVRERIQQEFPQLITVIVEDGRLAVMKGAVMMGLKPRNIIQRRARFTYGFSSRPKFKAGEHPEQFKINVDSETQCKGVFDKLIERGQLLQHQQEFSRAFYNTFKQPGLKQMIWHISLWRSPRPEPRYCYLEDDLCERVGRITMQPPPGGWPDALLITHKLIVGETEFTMKVFLKETGHV</sequence>
<evidence type="ECO:0000256" key="3">
    <source>
        <dbReference type="ARBA" id="ARBA00022840"/>
    </source>
</evidence>
<dbReference type="EMBL" id="CP111021">
    <property type="protein sequence ID" value="WAR17353.1"/>
    <property type="molecule type" value="Genomic_DNA"/>
</dbReference>
<dbReference type="Gene3D" id="3.90.640.10">
    <property type="entry name" value="Actin, Chain A, domain 4"/>
    <property type="match status" value="1"/>
</dbReference>
<evidence type="ECO:0000256" key="2">
    <source>
        <dbReference type="ARBA" id="ARBA00022741"/>
    </source>
</evidence>
<dbReference type="PANTHER" id="PTHR14187">
    <property type="entry name" value="ALPHA KINASE/ELONGATION FACTOR 2 KINASE"/>
    <property type="match status" value="1"/>
</dbReference>
<protein>
    <submittedName>
        <fullName evidence="4">HS12A-like protein</fullName>
    </submittedName>
</protein>
<gene>
    <name evidence="4" type="ORF">MAR_031947</name>
</gene>
<keyword evidence="2" id="KW-0547">Nucleotide-binding</keyword>
<evidence type="ECO:0000313" key="5">
    <source>
        <dbReference type="Proteomes" id="UP001164746"/>
    </source>
</evidence>
<keyword evidence="5" id="KW-1185">Reference proteome</keyword>
<dbReference type="Proteomes" id="UP001164746">
    <property type="component" value="Chromosome 10"/>
</dbReference>
<comment type="similarity">
    <text evidence="1">Belongs to the heat shock protein 70 family.</text>
</comment>
<evidence type="ECO:0000313" key="4">
    <source>
        <dbReference type="EMBL" id="WAR17353.1"/>
    </source>
</evidence>
<organism evidence="4 5">
    <name type="scientific">Mya arenaria</name>
    <name type="common">Soft-shell clam</name>
    <dbReference type="NCBI Taxonomy" id="6604"/>
    <lineage>
        <taxon>Eukaryota</taxon>
        <taxon>Metazoa</taxon>
        <taxon>Spiralia</taxon>
        <taxon>Lophotrochozoa</taxon>
        <taxon>Mollusca</taxon>
        <taxon>Bivalvia</taxon>
        <taxon>Autobranchia</taxon>
        <taxon>Heteroconchia</taxon>
        <taxon>Euheterodonta</taxon>
        <taxon>Imparidentia</taxon>
        <taxon>Neoheterodontei</taxon>
        <taxon>Myida</taxon>
        <taxon>Myoidea</taxon>
        <taxon>Myidae</taxon>
        <taxon>Mya</taxon>
    </lineage>
</organism>
<keyword evidence="3" id="KW-0067">ATP-binding</keyword>
<dbReference type="InterPro" id="IPR013126">
    <property type="entry name" value="Hsp_70_fam"/>
</dbReference>
<dbReference type="CDD" id="cd10229">
    <property type="entry name" value="ASKHA_NBD_HSP70_HSPA12"/>
    <property type="match status" value="1"/>
</dbReference>
<reference evidence="4" key="1">
    <citation type="submission" date="2022-11" db="EMBL/GenBank/DDBJ databases">
        <title>Centuries of genome instability and evolution in soft-shell clam transmissible cancer (bioRxiv).</title>
        <authorList>
            <person name="Hart S.F.M."/>
            <person name="Yonemitsu M.A."/>
            <person name="Giersch R.M."/>
            <person name="Beal B.F."/>
            <person name="Arriagada G."/>
            <person name="Davis B.W."/>
            <person name="Ostrander E.A."/>
            <person name="Goff S.P."/>
            <person name="Metzger M.J."/>
        </authorList>
    </citation>
    <scope>NUCLEOTIDE SEQUENCE</scope>
    <source>
        <strain evidence="4">MELC-2E11</strain>
        <tissue evidence="4">Siphon/mantle</tissue>
    </source>
</reference>
<dbReference type="Pfam" id="PF00012">
    <property type="entry name" value="HSP70"/>
    <property type="match status" value="2"/>
</dbReference>